<evidence type="ECO:0000313" key="3">
    <source>
        <dbReference type="Proteomes" id="UP000799118"/>
    </source>
</evidence>
<dbReference type="AlphaFoldDB" id="A0A6A4GKS5"/>
<proteinExistence type="predicted"/>
<feature type="region of interest" description="Disordered" evidence="1">
    <location>
        <begin position="1"/>
        <end position="24"/>
    </location>
</feature>
<evidence type="ECO:0008006" key="4">
    <source>
        <dbReference type="Google" id="ProtNLM"/>
    </source>
</evidence>
<keyword evidence="3" id="KW-1185">Reference proteome</keyword>
<evidence type="ECO:0000313" key="2">
    <source>
        <dbReference type="EMBL" id="KAE9386352.1"/>
    </source>
</evidence>
<sequence length="158" mass="18555">MFKLGMPSWIEPAPSRPGEKGQGSFSADQWRTFCTINLPFTLVQLWGSLPYINFMHLITAVCLANMRVMTEACIRSFEYHMWVYLEELIDLNPHTRITTYQHMSLHFGNLLRRFGPVKSWQCFAFEHLNYTIRKFPTNSRFGMCTSLLFHGAISYFRL</sequence>
<organism evidence="2 3">
    <name type="scientific">Gymnopus androsaceus JB14</name>
    <dbReference type="NCBI Taxonomy" id="1447944"/>
    <lineage>
        <taxon>Eukaryota</taxon>
        <taxon>Fungi</taxon>
        <taxon>Dikarya</taxon>
        <taxon>Basidiomycota</taxon>
        <taxon>Agaricomycotina</taxon>
        <taxon>Agaricomycetes</taxon>
        <taxon>Agaricomycetidae</taxon>
        <taxon>Agaricales</taxon>
        <taxon>Marasmiineae</taxon>
        <taxon>Omphalotaceae</taxon>
        <taxon>Gymnopus</taxon>
    </lineage>
</organism>
<evidence type="ECO:0000256" key="1">
    <source>
        <dbReference type="SAM" id="MobiDB-lite"/>
    </source>
</evidence>
<protein>
    <recommendedName>
        <fullName evidence="4">DUF4218 domain-containing protein</fullName>
    </recommendedName>
</protein>
<dbReference type="EMBL" id="ML769888">
    <property type="protein sequence ID" value="KAE9386352.1"/>
    <property type="molecule type" value="Genomic_DNA"/>
</dbReference>
<gene>
    <name evidence="2" type="ORF">BT96DRAFT_839355</name>
</gene>
<accession>A0A6A4GKS5</accession>
<reference evidence="2" key="1">
    <citation type="journal article" date="2019" name="Environ. Microbiol.">
        <title>Fungal ecological strategies reflected in gene transcription - a case study of two litter decomposers.</title>
        <authorList>
            <person name="Barbi F."/>
            <person name="Kohler A."/>
            <person name="Barry K."/>
            <person name="Baskaran P."/>
            <person name="Daum C."/>
            <person name="Fauchery L."/>
            <person name="Ihrmark K."/>
            <person name="Kuo A."/>
            <person name="LaButti K."/>
            <person name="Lipzen A."/>
            <person name="Morin E."/>
            <person name="Grigoriev I.V."/>
            <person name="Henrissat B."/>
            <person name="Lindahl B."/>
            <person name="Martin F."/>
        </authorList>
    </citation>
    <scope>NUCLEOTIDE SEQUENCE</scope>
    <source>
        <strain evidence="2">JB14</strain>
    </source>
</reference>
<name>A0A6A4GKS5_9AGAR</name>
<dbReference type="Proteomes" id="UP000799118">
    <property type="component" value="Unassembled WGS sequence"/>
</dbReference>
<dbReference type="OrthoDB" id="3247418at2759"/>